<organism evidence="1 2">
    <name type="scientific">Clarias magur</name>
    <name type="common">Asian catfish</name>
    <name type="synonym">Macropteronotus magur</name>
    <dbReference type="NCBI Taxonomy" id="1594786"/>
    <lineage>
        <taxon>Eukaryota</taxon>
        <taxon>Metazoa</taxon>
        <taxon>Chordata</taxon>
        <taxon>Craniata</taxon>
        <taxon>Vertebrata</taxon>
        <taxon>Euteleostomi</taxon>
        <taxon>Actinopterygii</taxon>
        <taxon>Neopterygii</taxon>
        <taxon>Teleostei</taxon>
        <taxon>Ostariophysi</taxon>
        <taxon>Siluriformes</taxon>
        <taxon>Clariidae</taxon>
        <taxon>Clarias</taxon>
    </lineage>
</organism>
<dbReference type="AlphaFoldDB" id="A0A8J4WNL1"/>
<feature type="non-terminal residue" evidence="1">
    <location>
        <position position="1"/>
    </location>
</feature>
<dbReference type="EMBL" id="QNUK01001191">
    <property type="protein sequence ID" value="KAF5886257.1"/>
    <property type="molecule type" value="Genomic_DNA"/>
</dbReference>
<keyword evidence="2" id="KW-1185">Reference proteome</keyword>
<name>A0A8J4WNL1_CLAMG</name>
<proteinExistence type="predicted"/>
<dbReference type="Proteomes" id="UP000727407">
    <property type="component" value="Unassembled WGS sequence"/>
</dbReference>
<evidence type="ECO:0000313" key="1">
    <source>
        <dbReference type="EMBL" id="KAF5886257.1"/>
    </source>
</evidence>
<protein>
    <submittedName>
        <fullName evidence="1">Ubiquitin conjugation factor E4</fullName>
    </submittedName>
</protein>
<accession>A0A8J4WNL1</accession>
<gene>
    <name evidence="1" type="primary">ufd2</name>
    <name evidence="1" type="ORF">DAT39_022558</name>
</gene>
<feature type="non-terminal residue" evidence="1">
    <location>
        <position position="60"/>
    </location>
</feature>
<sequence>LSAAREKYSLAMACPGEAGVYGVLRVLGKGFVGSKQKSSVHRELEMTPPLTMSNFIAVPK</sequence>
<reference evidence="1" key="1">
    <citation type="submission" date="2020-07" db="EMBL/GenBank/DDBJ databases">
        <title>Clarias magur genome sequencing, assembly and annotation.</title>
        <authorList>
            <person name="Kushwaha B."/>
            <person name="Kumar R."/>
            <person name="Das P."/>
            <person name="Joshi C.G."/>
            <person name="Kumar D."/>
            <person name="Nagpure N.S."/>
            <person name="Pandey M."/>
            <person name="Agarwal S."/>
            <person name="Srivastava S."/>
            <person name="Singh M."/>
            <person name="Sahoo L."/>
            <person name="Jayasankar P."/>
            <person name="Meher P.K."/>
            <person name="Koringa P.G."/>
            <person name="Iquebal M.A."/>
            <person name="Das S.P."/>
            <person name="Bit A."/>
            <person name="Patnaik S."/>
            <person name="Patel N."/>
            <person name="Shah T.M."/>
            <person name="Hinsu A."/>
            <person name="Jena J.K."/>
        </authorList>
    </citation>
    <scope>NUCLEOTIDE SEQUENCE</scope>
    <source>
        <strain evidence="1">CIFAMagur01</strain>
        <tissue evidence="1">Testis</tissue>
    </source>
</reference>
<comment type="caution">
    <text evidence="1">The sequence shown here is derived from an EMBL/GenBank/DDBJ whole genome shotgun (WGS) entry which is preliminary data.</text>
</comment>
<evidence type="ECO:0000313" key="2">
    <source>
        <dbReference type="Proteomes" id="UP000727407"/>
    </source>
</evidence>